<organism evidence="2 3">
    <name type="scientific">Reyranella soli</name>
    <dbReference type="NCBI Taxonomy" id="1230389"/>
    <lineage>
        <taxon>Bacteria</taxon>
        <taxon>Pseudomonadati</taxon>
        <taxon>Pseudomonadota</taxon>
        <taxon>Alphaproteobacteria</taxon>
        <taxon>Hyphomicrobiales</taxon>
        <taxon>Reyranellaceae</taxon>
        <taxon>Reyranella</taxon>
    </lineage>
</organism>
<comment type="caution">
    <text evidence="2">The sequence shown here is derived from an EMBL/GenBank/DDBJ whole genome shotgun (WGS) entry which is preliminary data.</text>
</comment>
<feature type="region of interest" description="Disordered" evidence="1">
    <location>
        <begin position="1"/>
        <end position="73"/>
    </location>
</feature>
<dbReference type="Proteomes" id="UP000321058">
    <property type="component" value="Unassembled WGS sequence"/>
</dbReference>
<feature type="compositionally biased region" description="Polar residues" evidence="1">
    <location>
        <begin position="64"/>
        <end position="73"/>
    </location>
</feature>
<protein>
    <submittedName>
        <fullName evidence="2">Uncharacterized protein</fullName>
    </submittedName>
</protein>
<gene>
    <name evidence="2" type="ORF">RSO01_32430</name>
</gene>
<evidence type="ECO:0000313" key="3">
    <source>
        <dbReference type="Proteomes" id="UP000321058"/>
    </source>
</evidence>
<reference evidence="2 3" key="1">
    <citation type="submission" date="2019-07" db="EMBL/GenBank/DDBJ databases">
        <title>Whole genome shotgun sequence of Reyranella soli NBRC 108950.</title>
        <authorList>
            <person name="Hosoyama A."/>
            <person name="Uohara A."/>
            <person name="Ohji S."/>
            <person name="Ichikawa N."/>
        </authorList>
    </citation>
    <scope>NUCLEOTIDE SEQUENCE [LARGE SCALE GENOMIC DNA]</scope>
    <source>
        <strain evidence="2 3">NBRC 108950</strain>
    </source>
</reference>
<dbReference type="AlphaFoldDB" id="A0A512NAV3"/>
<evidence type="ECO:0000256" key="1">
    <source>
        <dbReference type="SAM" id="MobiDB-lite"/>
    </source>
</evidence>
<name>A0A512NAV3_9HYPH</name>
<evidence type="ECO:0000313" key="2">
    <source>
        <dbReference type="EMBL" id="GEP56077.1"/>
    </source>
</evidence>
<accession>A0A512NAV3</accession>
<proteinExistence type="predicted"/>
<sequence>MDRLPEEDAREQRGDEGRGTEHQQHVGDRREPQRQDEAHETSGKQHGAREQRKTCIAHVDQHATALQQKQWQH</sequence>
<feature type="compositionally biased region" description="Basic and acidic residues" evidence="1">
    <location>
        <begin position="1"/>
        <end position="53"/>
    </location>
</feature>
<keyword evidence="3" id="KW-1185">Reference proteome</keyword>
<dbReference type="EMBL" id="BKAJ01000054">
    <property type="protein sequence ID" value="GEP56077.1"/>
    <property type="molecule type" value="Genomic_DNA"/>
</dbReference>